<dbReference type="AlphaFoldDB" id="A0AAE1CTZ6"/>
<sequence>MLAKEKPRAVACCSYLYKDLSEQGSLCNNGRYCDFKSAFSGLVSDSACERKSALEDADQLELDLVIESLEEHFQAQKQSLAVGLFISDKAPLTGEVEVAMARGEAAAAGR</sequence>
<proteinExistence type="predicted"/>
<keyword evidence="2" id="KW-1185">Reference proteome</keyword>
<accession>A0AAE1CTZ6</accession>
<organism evidence="1 2">
    <name type="scientific">Elysia crispata</name>
    <name type="common">lettuce slug</name>
    <dbReference type="NCBI Taxonomy" id="231223"/>
    <lineage>
        <taxon>Eukaryota</taxon>
        <taxon>Metazoa</taxon>
        <taxon>Spiralia</taxon>
        <taxon>Lophotrochozoa</taxon>
        <taxon>Mollusca</taxon>
        <taxon>Gastropoda</taxon>
        <taxon>Heterobranchia</taxon>
        <taxon>Euthyneura</taxon>
        <taxon>Panpulmonata</taxon>
        <taxon>Sacoglossa</taxon>
        <taxon>Placobranchoidea</taxon>
        <taxon>Plakobranchidae</taxon>
        <taxon>Elysia</taxon>
    </lineage>
</organism>
<evidence type="ECO:0000313" key="1">
    <source>
        <dbReference type="EMBL" id="KAK3734872.1"/>
    </source>
</evidence>
<dbReference type="EMBL" id="JAWDGP010006834">
    <property type="protein sequence ID" value="KAK3734872.1"/>
    <property type="molecule type" value="Genomic_DNA"/>
</dbReference>
<dbReference type="Proteomes" id="UP001283361">
    <property type="component" value="Unassembled WGS sequence"/>
</dbReference>
<reference evidence="1" key="1">
    <citation type="journal article" date="2023" name="G3 (Bethesda)">
        <title>A reference genome for the long-term kleptoplast-retaining sea slug Elysia crispata morphotype clarki.</title>
        <authorList>
            <person name="Eastman K.E."/>
            <person name="Pendleton A.L."/>
            <person name="Shaikh M.A."/>
            <person name="Suttiyut T."/>
            <person name="Ogas R."/>
            <person name="Tomko P."/>
            <person name="Gavelis G."/>
            <person name="Widhalm J.R."/>
            <person name="Wisecaver J.H."/>
        </authorList>
    </citation>
    <scope>NUCLEOTIDE SEQUENCE</scope>
    <source>
        <strain evidence="1">ECLA1</strain>
    </source>
</reference>
<protein>
    <submittedName>
        <fullName evidence="1">Uncharacterized protein</fullName>
    </submittedName>
</protein>
<comment type="caution">
    <text evidence="1">The sequence shown here is derived from an EMBL/GenBank/DDBJ whole genome shotgun (WGS) entry which is preliminary data.</text>
</comment>
<gene>
    <name evidence="1" type="ORF">RRG08_038898</name>
</gene>
<evidence type="ECO:0000313" key="2">
    <source>
        <dbReference type="Proteomes" id="UP001283361"/>
    </source>
</evidence>
<name>A0AAE1CTZ6_9GAST</name>